<dbReference type="GO" id="GO:0008483">
    <property type="term" value="F:transaminase activity"/>
    <property type="evidence" value="ECO:0007669"/>
    <property type="project" value="TreeGrafter"/>
</dbReference>
<evidence type="ECO:0000313" key="6">
    <source>
        <dbReference type="EMBL" id="OIN58601.1"/>
    </source>
</evidence>
<dbReference type="Proteomes" id="UP000181790">
    <property type="component" value="Unassembled WGS sequence"/>
</dbReference>
<evidence type="ECO:0000256" key="1">
    <source>
        <dbReference type="ARBA" id="ARBA00022898"/>
    </source>
</evidence>
<protein>
    <submittedName>
        <fullName evidence="6">Erythromycin biosynthesis sensory transduction protein eryC1</fullName>
    </submittedName>
</protein>
<evidence type="ECO:0000256" key="3">
    <source>
        <dbReference type="PIRSR" id="PIRSR000390-1"/>
    </source>
</evidence>
<proteinExistence type="inferred from homology"/>
<sequence>MLSTIAKIPCLDLKKQYAQIKDEVLKVTEEVFESNAFSGGPYVDAFEQHFADYCGTQYAMGVNNGTTALQLAMLALGVGPGDEVIIPANTFIATAWGASHVGATPVFVDCDPDTWEIDPAQIECRITERTKVIAGVHLYGQPFDVQAVKAIADRFGLKMIEDAAQAHGARYNGTRVGGFGEMACFSFYPGKNLGAYGEAGGMTTNDKAYYDHVRSLRNHGCQVRYYHDEVGYNMRMDGLQGAILDIKLRYLDAWNGRRQEIAKAYQQGITNPAVKMQKQPEWAESVYHLFVVTVENRDDFMTYLNENNVFPGLHYPVPCHLQKAYHNLSYHRGDFPHSEYLADHCLSLPMFAELTDEEVQHVINVINKY</sequence>
<keyword evidence="7" id="KW-1185">Reference proteome</keyword>
<evidence type="ECO:0000256" key="4">
    <source>
        <dbReference type="PIRSR" id="PIRSR000390-2"/>
    </source>
</evidence>
<evidence type="ECO:0000256" key="2">
    <source>
        <dbReference type="ARBA" id="ARBA00037999"/>
    </source>
</evidence>
<dbReference type="PANTHER" id="PTHR30244:SF36">
    <property type="entry name" value="3-OXO-GLUCOSE-6-PHOSPHATE:GLUTAMATE AMINOTRANSFERASE"/>
    <property type="match status" value="1"/>
</dbReference>
<dbReference type="Pfam" id="PF01041">
    <property type="entry name" value="DegT_DnrJ_EryC1"/>
    <property type="match status" value="1"/>
</dbReference>
<reference evidence="6 7" key="1">
    <citation type="submission" date="2016-10" db="EMBL/GenBank/DDBJ databases">
        <title>Arsenicibacter rosenii gen. nov., sp. nov., an efficient arsenic-methylating bacterium isolated from an arsenic-contaminated paddy soil.</title>
        <authorList>
            <person name="Huang K."/>
        </authorList>
    </citation>
    <scope>NUCLEOTIDE SEQUENCE [LARGE SCALE GENOMIC DNA]</scope>
    <source>
        <strain evidence="6 7">SM-1</strain>
    </source>
</reference>
<dbReference type="OrthoDB" id="9804264at2"/>
<dbReference type="AlphaFoldDB" id="A0A1S2VIL3"/>
<dbReference type="GO" id="GO:0000271">
    <property type="term" value="P:polysaccharide biosynthetic process"/>
    <property type="evidence" value="ECO:0007669"/>
    <property type="project" value="TreeGrafter"/>
</dbReference>
<comment type="caution">
    <text evidence="6">The sequence shown here is derived from an EMBL/GenBank/DDBJ whole genome shotgun (WGS) entry which is preliminary data.</text>
</comment>
<dbReference type="EMBL" id="MORL01000006">
    <property type="protein sequence ID" value="OIN58601.1"/>
    <property type="molecule type" value="Genomic_DNA"/>
</dbReference>
<keyword evidence="1 4" id="KW-0663">Pyridoxal phosphate</keyword>
<dbReference type="SUPFAM" id="SSF53383">
    <property type="entry name" value="PLP-dependent transferases"/>
    <property type="match status" value="1"/>
</dbReference>
<evidence type="ECO:0000313" key="7">
    <source>
        <dbReference type="Proteomes" id="UP000181790"/>
    </source>
</evidence>
<organism evidence="6 7">
    <name type="scientific">Arsenicibacter rosenii</name>
    <dbReference type="NCBI Taxonomy" id="1750698"/>
    <lineage>
        <taxon>Bacteria</taxon>
        <taxon>Pseudomonadati</taxon>
        <taxon>Bacteroidota</taxon>
        <taxon>Cytophagia</taxon>
        <taxon>Cytophagales</taxon>
        <taxon>Spirosomataceae</taxon>
        <taxon>Arsenicibacter</taxon>
    </lineage>
</organism>
<accession>A0A1S2VIL3</accession>
<dbReference type="Gene3D" id="3.40.640.10">
    <property type="entry name" value="Type I PLP-dependent aspartate aminotransferase-like (Major domain)"/>
    <property type="match status" value="1"/>
</dbReference>
<dbReference type="InterPro" id="IPR015422">
    <property type="entry name" value="PyrdxlP-dep_Trfase_small"/>
</dbReference>
<dbReference type="InterPro" id="IPR000653">
    <property type="entry name" value="DegT/StrS_aminotransferase"/>
</dbReference>
<feature type="active site" description="Proton acceptor" evidence="3">
    <location>
        <position position="191"/>
    </location>
</feature>
<dbReference type="InterPro" id="IPR015421">
    <property type="entry name" value="PyrdxlP-dep_Trfase_major"/>
</dbReference>
<dbReference type="PIRSF" id="PIRSF000390">
    <property type="entry name" value="PLP_StrS"/>
    <property type="match status" value="1"/>
</dbReference>
<name>A0A1S2VIL3_9BACT</name>
<comment type="similarity">
    <text evidence="2 5">Belongs to the DegT/DnrJ/EryC1 family.</text>
</comment>
<dbReference type="GO" id="GO:0030170">
    <property type="term" value="F:pyridoxal phosphate binding"/>
    <property type="evidence" value="ECO:0007669"/>
    <property type="project" value="TreeGrafter"/>
</dbReference>
<evidence type="ECO:0000256" key="5">
    <source>
        <dbReference type="RuleBase" id="RU004508"/>
    </source>
</evidence>
<dbReference type="Gene3D" id="3.90.1150.10">
    <property type="entry name" value="Aspartate Aminotransferase, domain 1"/>
    <property type="match status" value="1"/>
</dbReference>
<gene>
    <name evidence="6" type="ORF">BLX24_13605</name>
</gene>
<dbReference type="InterPro" id="IPR015424">
    <property type="entry name" value="PyrdxlP-dep_Trfase"/>
</dbReference>
<dbReference type="PANTHER" id="PTHR30244">
    <property type="entry name" value="TRANSAMINASE"/>
    <property type="match status" value="1"/>
</dbReference>
<feature type="modified residue" description="N6-(pyridoxal phosphate)lysine" evidence="4">
    <location>
        <position position="191"/>
    </location>
</feature>
<dbReference type="CDD" id="cd00616">
    <property type="entry name" value="AHBA_syn"/>
    <property type="match status" value="1"/>
</dbReference>
<dbReference type="RefSeq" id="WP_071503708.1">
    <property type="nucleotide sequence ID" value="NZ_MORL01000006.1"/>
</dbReference>